<feature type="transmembrane region" description="Helical" evidence="1">
    <location>
        <begin position="58"/>
        <end position="83"/>
    </location>
</feature>
<dbReference type="Pfam" id="PF20152">
    <property type="entry name" value="DUF6534"/>
    <property type="match status" value="1"/>
</dbReference>
<evidence type="ECO:0000256" key="1">
    <source>
        <dbReference type="SAM" id="Phobius"/>
    </source>
</evidence>
<sequence>MEAHTVPLLKDFDNPGVRTTLGAVLLGSFVSVFLSGCVAVQVALYYRTYARDRRRFKFMVASIWILDLSHTTMVCITNWMHLIDNFGNHAITDRIAWSVSVSIAITAILTFFAHCFFAHRIFALSKRNWFITVPILILATGRIGFALVTTTKMLTLKSYSAFVVKYTWSFTLGLSLATAADILIAASLCWYLNKSRTGFSGMDTVIDSITLYTIETGLATCITTVVALVCWLTMSHNLIFLGLHFAISKLYSNTFLATLNARNSLRGRTQASRDHELPVLFADNFSPYGRGEQYHVGRDGDLIPTKVQISVEKTIEHDDNVNHVRSDISNTAKYDDASVKSSGPSCQKFCM</sequence>
<dbReference type="Proteomes" id="UP001497453">
    <property type="component" value="Chromosome 8"/>
</dbReference>
<accession>A0ABP1E4R3</accession>
<organism evidence="3 4">
    <name type="scientific">Somion occarium</name>
    <dbReference type="NCBI Taxonomy" id="3059160"/>
    <lineage>
        <taxon>Eukaryota</taxon>
        <taxon>Fungi</taxon>
        <taxon>Dikarya</taxon>
        <taxon>Basidiomycota</taxon>
        <taxon>Agaricomycotina</taxon>
        <taxon>Agaricomycetes</taxon>
        <taxon>Polyporales</taxon>
        <taxon>Cerrenaceae</taxon>
        <taxon>Somion</taxon>
    </lineage>
</organism>
<feature type="domain" description="DUF6534" evidence="2">
    <location>
        <begin position="177"/>
        <end position="264"/>
    </location>
</feature>
<dbReference type="PANTHER" id="PTHR40465">
    <property type="entry name" value="CHROMOSOME 1, WHOLE GENOME SHOTGUN SEQUENCE"/>
    <property type="match status" value="1"/>
</dbReference>
<dbReference type="InterPro" id="IPR045339">
    <property type="entry name" value="DUF6534"/>
</dbReference>
<dbReference type="PANTHER" id="PTHR40465:SF1">
    <property type="entry name" value="DUF6534 DOMAIN-CONTAINING PROTEIN"/>
    <property type="match status" value="1"/>
</dbReference>
<keyword evidence="1" id="KW-1133">Transmembrane helix</keyword>
<evidence type="ECO:0000259" key="2">
    <source>
        <dbReference type="Pfam" id="PF20152"/>
    </source>
</evidence>
<feature type="transmembrane region" description="Helical" evidence="1">
    <location>
        <begin position="212"/>
        <end position="234"/>
    </location>
</feature>
<name>A0ABP1E4R3_9APHY</name>
<feature type="transmembrane region" description="Helical" evidence="1">
    <location>
        <begin position="129"/>
        <end position="148"/>
    </location>
</feature>
<evidence type="ECO:0000313" key="4">
    <source>
        <dbReference type="Proteomes" id="UP001497453"/>
    </source>
</evidence>
<feature type="transmembrane region" description="Helical" evidence="1">
    <location>
        <begin position="240"/>
        <end position="259"/>
    </location>
</feature>
<keyword evidence="1" id="KW-0812">Transmembrane</keyword>
<proteinExistence type="predicted"/>
<reference evidence="4" key="1">
    <citation type="submission" date="2024-04" db="EMBL/GenBank/DDBJ databases">
        <authorList>
            <person name="Shaw F."/>
            <person name="Minotto A."/>
        </authorList>
    </citation>
    <scope>NUCLEOTIDE SEQUENCE [LARGE SCALE GENOMIC DNA]</scope>
</reference>
<evidence type="ECO:0000313" key="3">
    <source>
        <dbReference type="EMBL" id="CAL1714222.1"/>
    </source>
</evidence>
<feature type="transmembrane region" description="Helical" evidence="1">
    <location>
        <begin position="95"/>
        <end position="117"/>
    </location>
</feature>
<feature type="transmembrane region" description="Helical" evidence="1">
    <location>
        <begin position="20"/>
        <end position="46"/>
    </location>
</feature>
<dbReference type="EMBL" id="OZ037951">
    <property type="protein sequence ID" value="CAL1714222.1"/>
    <property type="molecule type" value="Genomic_DNA"/>
</dbReference>
<protein>
    <recommendedName>
        <fullName evidence="2">DUF6534 domain-containing protein</fullName>
    </recommendedName>
</protein>
<keyword evidence="1" id="KW-0472">Membrane</keyword>
<gene>
    <name evidence="3" type="ORF">GFSPODELE1_LOCUS9668</name>
</gene>
<keyword evidence="4" id="KW-1185">Reference proteome</keyword>
<feature type="transmembrane region" description="Helical" evidence="1">
    <location>
        <begin position="168"/>
        <end position="192"/>
    </location>
</feature>